<dbReference type="PROSITE" id="PS51318">
    <property type="entry name" value="TAT"/>
    <property type="match status" value="1"/>
</dbReference>
<reference evidence="2 3" key="1">
    <citation type="submission" date="2019-04" db="EMBL/GenBank/DDBJ databases">
        <title>Phreatobacter aquaticus sp. nov.</title>
        <authorList>
            <person name="Choi A."/>
        </authorList>
    </citation>
    <scope>NUCLEOTIDE SEQUENCE [LARGE SCALE GENOMIC DNA]</scope>
    <source>
        <strain evidence="2 3">KCTC 52518</strain>
    </source>
</reference>
<gene>
    <name evidence="2" type="ORF">E8M01_30550</name>
</gene>
<dbReference type="EMBL" id="CP039690">
    <property type="protein sequence ID" value="QCI68187.1"/>
    <property type="molecule type" value="Genomic_DNA"/>
</dbReference>
<dbReference type="AlphaFoldDB" id="A0A4D7BKA8"/>
<name>A0A4D7BKA8_9HYPH</name>
<evidence type="ECO:0000313" key="2">
    <source>
        <dbReference type="EMBL" id="QCI68187.1"/>
    </source>
</evidence>
<organism evidence="2 3">
    <name type="scientific">Phreatobacter stygius</name>
    <dbReference type="NCBI Taxonomy" id="1940610"/>
    <lineage>
        <taxon>Bacteria</taxon>
        <taxon>Pseudomonadati</taxon>
        <taxon>Pseudomonadota</taxon>
        <taxon>Alphaproteobacteria</taxon>
        <taxon>Hyphomicrobiales</taxon>
        <taxon>Phreatobacteraceae</taxon>
        <taxon>Phreatobacter</taxon>
    </lineage>
</organism>
<accession>A0A4D7BKA8</accession>
<protein>
    <recommendedName>
        <fullName evidence="4">Twin-arginine translocation signal domain-containing protein</fullName>
    </recommendedName>
</protein>
<feature type="chain" id="PRO_5020861082" description="Twin-arginine translocation signal domain-containing protein" evidence="1">
    <location>
        <begin position="27"/>
        <end position="109"/>
    </location>
</feature>
<evidence type="ECO:0008006" key="4">
    <source>
        <dbReference type="Google" id="ProtNLM"/>
    </source>
</evidence>
<dbReference type="Proteomes" id="UP000298781">
    <property type="component" value="Chromosome"/>
</dbReference>
<proteinExistence type="predicted"/>
<keyword evidence="3" id="KW-1185">Reference proteome</keyword>
<feature type="signal peptide" evidence="1">
    <location>
        <begin position="1"/>
        <end position="26"/>
    </location>
</feature>
<dbReference type="InterPro" id="IPR006311">
    <property type="entry name" value="TAT_signal"/>
</dbReference>
<evidence type="ECO:0000313" key="3">
    <source>
        <dbReference type="Proteomes" id="UP000298781"/>
    </source>
</evidence>
<dbReference type="RefSeq" id="WP_136963606.1">
    <property type="nucleotide sequence ID" value="NZ_CP039690.1"/>
</dbReference>
<keyword evidence="1" id="KW-0732">Signal</keyword>
<dbReference type="KEGG" id="pstg:E8M01_30550"/>
<sequence>MLDRRSFLAVLAGGVAVAAATTSAEAAPVPAALTEPALDTPRTVAGLREGLAATTAEPREMQYYYRRRYYYRRPVYVVRRPVYVVRRPRLVRRCVWTGYGRVCRVVRVW</sequence>
<evidence type="ECO:0000256" key="1">
    <source>
        <dbReference type="SAM" id="SignalP"/>
    </source>
</evidence>